<dbReference type="EMBL" id="RBAL01000016">
    <property type="protein sequence ID" value="RKN38723.1"/>
    <property type="molecule type" value="Genomic_DNA"/>
</dbReference>
<feature type="region of interest" description="Disordered" evidence="1">
    <location>
        <begin position="67"/>
        <end position="86"/>
    </location>
</feature>
<evidence type="ECO:0000313" key="2">
    <source>
        <dbReference type="EMBL" id="RKN38723.1"/>
    </source>
</evidence>
<keyword evidence="3" id="KW-1185">Reference proteome</keyword>
<evidence type="ECO:0000313" key="3">
    <source>
        <dbReference type="Proteomes" id="UP000272474"/>
    </source>
</evidence>
<evidence type="ECO:0000256" key="1">
    <source>
        <dbReference type="SAM" id="MobiDB-lite"/>
    </source>
</evidence>
<comment type="caution">
    <text evidence="2">The sequence shown here is derived from an EMBL/GenBank/DDBJ whole genome shotgun (WGS) entry which is preliminary data.</text>
</comment>
<protein>
    <submittedName>
        <fullName evidence="2">Uncharacterized protein</fullName>
    </submittedName>
</protein>
<reference evidence="2 3" key="1">
    <citation type="journal article" date="2014" name="Int. J. Syst. Evol. Microbiol.">
        <title>Streptomyces hoynatensis sp. nov., isolated from deep marine sediment.</title>
        <authorList>
            <person name="Veyisoglu A."/>
            <person name="Sahin N."/>
        </authorList>
    </citation>
    <scope>NUCLEOTIDE SEQUENCE [LARGE SCALE GENOMIC DNA]</scope>
    <source>
        <strain evidence="2 3">KCTC 29097</strain>
    </source>
</reference>
<name>A0A3A9YRU1_9ACTN</name>
<proteinExistence type="predicted"/>
<sequence length="130" mass="14017">MRYAAERRSTMPMASWRSASAVRRVAPSVVTGPRAGGVGMEVLALARAEAARFIALATAPVYSPRTRDSLRKWSPQARKTSAPSPCQSTCSIREAIWLPRFARCGMIAAMARDRWARTSGSPCAMTAASS</sequence>
<gene>
    <name evidence="2" type="ORF">D7294_23095</name>
</gene>
<dbReference type="Proteomes" id="UP000272474">
    <property type="component" value="Unassembled WGS sequence"/>
</dbReference>
<accession>A0A3A9YRU1</accession>
<organism evidence="2 3">
    <name type="scientific">Streptomyces hoynatensis</name>
    <dbReference type="NCBI Taxonomy" id="1141874"/>
    <lineage>
        <taxon>Bacteria</taxon>
        <taxon>Bacillati</taxon>
        <taxon>Actinomycetota</taxon>
        <taxon>Actinomycetes</taxon>
        <taxon>Kitasatosporales</taxon>
        <taxon>Streptomycetaceae</taxon>
        <taxon>Streptomyces</taxon>
    </lineage>
</organism>
<dbReference type="AlphaFoldDB" id="A0A3A9YRU1"/>
<feature type="compositionally biased region" description="Polar residues" evidence="1">
    <location>
        <begin position="77"/>
        <end position="86"/>
    </location>
</feature>